<dbReference type="InterPro" id="IPR020471">
    <property type="entry name" value="AKR"/>
</dbReference>
<proteinExistence type="predicted"/>
<sequence length="278" mass="32123">MKITVGSTSIPAMMYGTAWKEEQTKSLTIQAIQSGFRSIDTANQRKHYYEAAVGEAVAEMMAQEVVSREDLFLQTKYTYQRGQDHRLPYDPQATFPEQVQQSFLSSLEHLQTSYIDSYVLHGPYSYPQFVDIDWQVWHAMEELHQENKVRFLGVSNVNSEQLRTLLSKAKVKPSFVQNRCFASAGWDYDVRQLCREHSVVYQGFSLLTANRRELQAPTIQDLCDKYQKTLPQIIFRFSIQLGMLVLTGTTNEQHMRQDLKIDDFSLTEDEVALIEKIA</sequence>
<evidence type="ECO:0000256" key="2">
    <source>
        <dbReference type="PIRSR" id="PIRSR000097-3"/>
    </source>
</evidence>
<evidence type="ECO:0000313" key="5">
    <source>
        <dbReference type="Proteomes" id="UP000326354"/>
    </source>
</evidence>
<gene>
    <name evidence="4" type="ORF">UABAM_05582</name>
</gene>
<dbReference type="Gene3D" id="3.20.20.100">
    <property type="entry name" value="NADP-dependent oxidoreductase domain"/>
    <property type="match status" value="1"/>
</dbReference>
<dbReference type="CDD" id="cd19071">
    <property type="entry name" value="AKR_AKR1-5-like"/>
    <property type="match status" value="1"/>
</dbReference>
<dbReference type="AlphaFoldDB" id="A0A5S9ISA4"/>
<dbReference type="RefSeq" id="WP_151971206.1">
    <property type="nucleotide sequence ID" value="NZ_AP019860.1"/>
</dbReference>
<dbReference type="PIRSF" id="PIRSF000097">
    <property type="entry name" value="AKR"/>
    <property type="match status" value="1"/>
</dbReference>
<dbReference type="PANTHER" id="PTHR11732">
    <property type="entry name" value="ALDO/KETO REDUCTASE"/>
    <property type="match status" value="1"/>
</dbReference>
<feature type="binding site" evidence="1">
    <location>
        <position position="121"/>
    </location>
    <ligand>
        <name>substrate</name>
    </ligand>
</feature>
<evidence type="ECO:0000313" key="4">
    <source>
        <dbReference type="EMBL" id="BBM87179.1"/>
    </source>
</evidence>
<dbReference type="PRINTS" id="PR00069">
    <property type="entry name" value="ALDKETRDTASE"/>
</dbReference>
<dbReference type="Pfam" id="PF00248">
    <property type="entry name" value="Aldo_ket_red"/>
    <property type="match status" value="1"/>
</dbReference>
<feature type="site" description="Lowers pKa of active site Tyr" evidence="2">
    <location>
        <position position="76"/>
    </location>
</feature>
<keyword evidence="5" id="KW-1185">Reference proteome</keyword>
<reference evidence="4 5" key="1">
    <citation type="submission" date="2019-08" db="EMBL/GenBank/DDBJ databases">
        <title>Complete genome sequence of Candidatus Uab amorphum.</title>
        <authorList>
            <person name="Shiratori T."/>
            <person name="Suzuki S."/>
            <person name="Kakizawa Y."/>
            <person name="Ishida K."/>
        </authorList>
    </citation>
    <scope>NUCLEOTIDE SEQUENCE [LARGE SCALE GENOMIC DNA]</scope>
    <source>
        <strain evidence="4 5">SRT547</strain>
    </source>
</reference>
<dbReference type="Proteomes" id="UP000326354">
    <property type="component" value="Chromosome"/>
</dbReference>
<dbReference type="GO" id="GO:0016491">
    <property type="term" value="F:oxidoreductase activity"/>
    <property type="evidence" value="ECO:0007669"/>
    <property type="project" value="InterPro"/>
</dbReference>
<organism evidence="4 5">
    <name type="scientific">Uabimicrobium amorphum</name>
    <dbReference type="NCBI Taxonomy" id="2596890"/>
    <lineage>
        <taxon>Bacteria</taxon>
        <taxon>Pseudomonadati</taxon>
        <taxon>Planctomycetota</taxon>
        <taxon>Candidatus Uabimicrobiia</taxon>
        <taxon>Candidatus Uabimicrobiales</taxon>
        <taxon>Candidatus Uabimicrobiaceae</taxon>
        <taxon>Candidatus Uabimicrobium</taxon>
    </lineage>
</organism>
<feature type="domain" description="NADP-dependent oxidoreductase" evidence="3">
    <location>
        <begin position="17"/>
        <end position="277"/>
    </location>
</feature>
<dbReference type="KEGG" id="uam:UABAM_05582"/>
<dbReference type="EMBL" id="AP019860">
    <property type="protein sequence ID" value="BBM87179.1"/>
    <property type="molecule type" value="Genomic_DNA"/>
</dbReference>
<accession>A0A5S9ISA4</accession>
<dbReference type="InterPro" id="IPR036812">
    <property type="entry name" value="NAD(P)_OxRdtase_dom_sf"/>
</dbReference>
<name>A0A5S9ISA4_UABAM</name>
<dbReference type="OrthoDB" id="9804790at2"/>
<dbReference type="SUPFAM" id="SSF51430">
    <property type="entry name" value="NAD(P)-linked oxidoreductase"/>
    <property type="match status" value="1"/>
</dbReference>
<evidence type="ECO:0000256" key="1">
    <source>
        <dbReference type="PIRSR" id="PIRSR000097-2"/>
    </source>
</evidence>
<dbReference type="InterPro" id="IPR023210">
    <property type="entry name" value="NADP_OxRdtase_dom"/>
</dbReference>
<evidence type="ECO:0000259" key="3">
    <source>
        <dbReference type="Pfam" id="PF00248"/>
    </source>
</evidence>
<protein>
    <submittedName>
        <fullName evidence="4">D-xylose reductase III</fullName>
    </submittedName>
</protein>